<dbReference type="EC" id="2.7.1.39" evidence="3"/>
<dbReference type="SUPFAM" id="SSF56112">
    <property type="entry name" value="Protein kinase-like (PK-like)"/>
    <property type="match status" value="1"/>
</dbReference>
<dbReference type="InterPro" id="IPR002575">
    <property type="entry name" value="Aminoglycoside_PTrfase"/>
</dbReference>
<evidence type="ECO:0000256" key="1">
    <source>
        <dbReference type="ARBA" id="ARBA00038240"/>
    </source>
</evidence>
<protein>
    <submittedName>
        <fullName evidence="3">Homoserine kinase</fullName>
        <ecNumber evidence="3">2.7.1.39</ecNumber>
    </submittedName>
</protein>
<dbReference type="InterPro" id="IPR050249">
    <property type="entry name" value="Pseudomonas-type_ThrB"/>
</dbReference>
<comment type="similarity">
    <text evidence="1">Belongs to the pseudomonas-type ThrB family.</text>
</comment>
<evidence type="ECO:0000259" key="2">
    <source>
        <dbReference type="Pfam" id="PF01636"/>
    </source>
</evidence>
<evidence type="ECO:0000313" key="3">
    <source>
        <dbReference type="EMBL" id="UYP47071.1"/>
    </source>
</evidence>
<name>A0ABY6HWW1_9ARCH</name>
<dbReference type="InterPro" id="IPR011009">
    <property type="entry name" value="Kinase-like_dom_sf"/>
</dbReference>
<dbReference type="Pfam" id="PF01636">
    <property type="entry name" value="APH"/>
    <property type="match status" value="1"/>
</dbReference>
<dbReference type="Proteomes" id="UP001208689">
    <property type="component" value="Chromosome"/>
</dbReference>
<sequence>MKVGIEKYLTVEVLRKIAQEYRIPFEKITEMETTENFIYEAERDQNSFILRISHSSYRSKEEITAEINWINFLQTQNIPTCVPVTANNGDFIVKYQLSNSAFYAVLFEKLEGCIIGDCPELLTDEVKYLWGKTLAKMHLATKQYPMQPPEVRRQTWDQEHVLRNIREILKDHPIILTNAIQLIEEIRSFPQNEDTFGLVHFDLHDANLFINGGNLTVIDFDDCQYDWFISDMAIVLFHVAWRFSTAEKSRNQVIQEFYPAFIKGYLEVNPTGDVWLERISKFVQLRHISLFCTLVYELSIEEDDWSQQAVAAWKPMLEKNLPWIDYKFSIE</sequence>
<keyword evidence="3" id="KW-0418">Kinase</keyword>
<dbReference type="PANTHER" id="PTHR21064">
    <property type="entry name" value="AMINOGLYCOSIDE PHOSPHOTRANSFERASE DOMAIN-CONTAINING PROTEIN-RELATED"/>
    <property type="match status" value="1"/>
</dbReference>
<dbReference type="GO" id="GO:0004413">
    <property type="term" value="F:homoserine kinase activity"/>
    <property type="evidence" value="ECO:0007669"/>
    <property type="project" value="UniProtKB-EC"/>
</dbReference>
<gene>
    <name evidence="3" type="ORF">NEF87_003356</name>
</gene>
<evidence type="ECO:0000313" key="4">
    <source>
        <dbReference type="Proteomes" id="UP001208689"/>
    </source>
</evidence>
<reference evidence="3" key="1">
    <citation type="submission" date="2022-09" db="EMBL/GenBank/DDBJ databases">
        <title>Actin cytoskeleton and complex cell architecture in an #Asgard archaeon.</title>
        <authorList>
            <person name="Ponce Toledo R.I."/>
            <person name="Schleper C."/>
            <person name="Rodrigues Oliveira T."/>
            <person name="Wollweber F."/>
            <person name="Xu J."/>
            <person name="Rittmann S."/>
            <person name="Klingl A."/>
            <person name="Pilhofer M."/>
        </authorList>
    </citation>
    <scope>NUCLEOTIDE SEQUENCE</scope>
    <source>
        <strain evidence="3">B-35</strain>
    </source>
</reference>
<dbReference type="PANTHER" id="PTHR21064:SF6">
    <property type="entry name" value="AMINOGLYCOSIDE PHOSPHOTRANSFERASE DOMAIN-CONTAINING PROTEIN"/>
    <property type="match status" value="1"/>
</dbReference>
<dbReference type="EMBL" id="CP104013">
    <property type="protein sequence ID" value="UYP47071.1"/>
    <property type="molecule type" value="Genomic_DNA"/>
</dbReference>
<dbReference type="Gene3D" id="3.30.200.20">
    <property type="entry name" value="Phosphorylase Kinase, domain 1"/>
    <property type="match status" value="1"/>
</dbReference>
<keyword evidence="4" id="KW-1185">Reference proteome</keyword>
<dbReference type="Gene3D" id="3.90.1200.10">
    <property type="match status" value="1"/>
</dbReference>
<keyword evidence="3" id="KW-0808">Transferase</keyword>
<accession>A0ABY6HWW1</accession>
<organism evidence="3 4">
    <name type="scientific">Candidatus Lokiarchaeum ossiferum</name>
    <dbReference type="NCBI Taxonomy" id="2951803"/>
    <lineage>
        <taxon>Archaea</taxon>
        <taxon>Promethearchaeati</taxon>
        <taxon>Promethearchaeota</taxon>
        <taxon>Promethearchaeia</taxon>
        <taxon>Promethearchaeales</taxon>
        <taxon>Promethearchaeaceae</taxon>
        <taxon>Candidatus Lokiarchaeum</taxon>
    </lineage>
</organism>
<proteinExistence type="inferred from homology"/>
<feature type="domain" description="Aminoglycoside phosphotransferase" evidence="2">
    <location>
        <begin position="39"/>
        <end position="243"/>
    </location>
</feature>